<dbReference type="VEuPathDB" id="ToxoDB:CSUI_006047"/>
<comment type="caution">
    <text evidence="2">The sequence shown here is derived from an EMBL/GenBank/DDBJ whole genome shotgun (WGS) entry which is preliminary data.</text>
</comment>
<dbReference type="InterPro" id="IPR036755">
    <property type="entry name" value="SRS_dom_sf"/>
</dbReference>
<dbReference type="Pfam" id="PF04092">
    <property type="entry name" value="SAG"/>
    <property type="match status" value="1"/>
</dbReference>
<proteinExistence type="predicted"/>
<dbReference type="SUPFAM" id="SSF74877">
    <property type="entry name" value="Major surface antigen p30, SAG1"/>
    <property type="match status" value="1"/>
</dbReference>
<keyword evidence="3" id="KW-1185">Reference proteome</keyword>
<gene>
    <name evidence="2" type="ORF">CSUI_006047</name>
</gene>
<name>A0A2C6KUX3_9APIC</name>
<dbReference type="Proteomes" id="UP000221165">
    <property type="component" value="Unassembled WGS sequence"/>
</dbReference>
<reference evidence="2 3" key="1">
    <citation type="journal article" date="2017" name="Int. J. Parasitol.">
        <title>The genome of the protozoan parasite Cystoisospora suis and a reverse vaccinology approach to identify vaccine candidates.</title>
        <authorList>
            <person name="Palmieri N."/>
            <person name="Shrestha A."/>
            <person name="Ruttkowski B."/>
            <person name="Beck T."/>
            <person name="Vogl C."/>
            <person name="Tomley F."/>
            <person name="Blake D.P."/>
            <person name="Joachim A."/>
        </authorList>
    </citation>
    <scope>NUCLEOTIDE SEQUENCE [LARGE SCALE GENOMIC DNA]</scope>
    <source>
        <strain evidence="2 3">Wien I</strain>
    </source>
</reference>
<dbReference type="InterPro" id="IPR007226">
    <property type="entry name" value="SRS_dom"/>
</dbReference>
<evidence type="ECO:0000313" key="2">
    <source>
        <dbReference type="EMBL" id="PHJ20118.1"/>
    </source>
</evidence>
<evidence type="ECO:0000259" key="1">
    <source>
        <dbReference type="Pfam" id="PF04092"/>
    </source>
</evidence>
<dbReference type="EMBL" id="MIGC01003019">
    <property type="protein sequence ID" value="PHJ20118.1"/>
    <property type="molecule type" value="Genomic_DNA"/>
</dbReference>
<organism evidence="2 3">
    <name type="scientific">Cystoisospora suis</name>
    <dbReference type="NCBI Taxonomy" id="483139"/>
    <lineage>
        <taxon>Eukaryota</taxon>
        <taxon>Sar</taxon>
        <taxon>Alveolata</taxon>
        <taxon>Apicomplexa</taxon>
        <taxon>Conoidasida</taxon>
        <taxon>Coccidia</taxon>
        <taxon>Eucoccidiorida</taxon>
        <taxon>Eimeriorina</taxon>
        <taxon>Sarcocystidae</taxon>
        <taxon>Cystoisospora</taxon>
    </lineage>
</organism>
<sequence>MSSLRLCYQGLPLSSAGGRGRMARQYLWLLACAAAVILLSSSAYALRQQGRDDLRAKELPAGSKDVEEATCPSGEVKEFTATLSESKPKVSLQCAAAADEVVPKLLEGRVCPEGVKDLAACKTAADDGSEDKAVSLAVLMGGAAETPVKWVEVTPAQRETAKKYELSLPKTPLPLLDST</sequence>
<protein>
    <submittedName>
        <fullName evidence="2">Srs domain-containing protein</fullName>
    </submittedName>
</protein>
<accession>A0A2C6KUX3</accession>
<dbReference type="GO" id="GO:0016020">
    <property type="term" value="C:membrane"/>
    <property type="evidence" value="ECO:0007669"/>
    <property type="project" value="InterPro"/>
</dbReference>
<evidence type="ECO:0000313" key="3">
    <source>
        <dbReference type="Proteomes" id="UP000221165"/>
    </source>
</evidence>
<dbReference type="AlphaFoldDB" id="A0A2C6KUX3"/>
<dbReference type="RefSeq" id="XP_067921809.1">
    <property type="nucleotide sequence ID" value="XM_068066212.1"/>
</dbReference>
<feature type="non-terminal residue" evidence="2">
    <location>
        <position position="179"/>
    </location>
</feature>
<dbReference type="Gene3D" id="2.60.40.1320">
    <property type="entry name" value="SRS domain"/>
    <property type="match status" value="1"/>
</dbReference>
<dbReference type="GeneID" id="94429423"/>
<feature type="domain" description="SRS" evidence="1">
    <location>
        <begin position="69"/>
        <end position="177"/>
    </location>
</feature>